<proteinExistence type="predicted"/>
<dbReference type="PANTHER" id="PTHR34203:SF15">
    <property type="entry name" value="SLL1173 PROTEIN"/>
    <property type="match status" value="1"/>
</dbReference>
<dbReference type="SUPFAM" id="SSF53335">
    <property type="entry name" value="S-adenosyl-L-methionine-dependent methyltransferases"/>
    <property type="match status" value="1"/>
</dbReference>
<organism evidence="2 3">
    <name type="scientific">Candidatus Nomurabacteria bacterium RIFCSPHIGHO2_01_FULL_42_15</name>
    <dbReference type="NCBI Taxonomy" id="1801742"/>
    <lineage>
        <taxon>Bacteria</taxon>
        <taxon>Candidatus Nomuraibacteriota</taxon>
    </lineage>
</organism>
<name>A0A1F6VEA1_9BACT</name>
<protein>
    <recommendedName>
        <fullName evidence="1">Methyltransferase FkbM domain-containing protein</fullName>
    </recommendedName>
</protein>
<evidence type="ECO:0000259" key="1">
    <source>
        <dbReference type="Pfam" id="PF05050"/>
    </source>
</evidence>
<dbReference type="InterPro" id="IPR029063">
    <property type="entry name" value="SAM-dependent_MTases_sf"/>
</dbReference>
<dbReference type="NCBIfam" id="TIGR01444">
    <property type="entry name" value="fkbM_fam"/>
    <property type="match status" value="1"/>
</dbReference>
<reference evidence="2 3" key="1">
    <citation type="journal article" date="2016" name="Nat. Commun.">
        <title>Thousands of microbial genomes shed light on interconnected biogeochemical processes in an aquifer system.</title>
        <authorList>
            <person name="Anantharaman K."/>
            <person name="Brown C.T."/>
            <person name="Hug L.A."/>
            <person name="Sharon I."/>
            <person name="Castelle C.J."/>
            <person name="Probst A.J."/>
            <person name="Thomas B.C."/>
            <person name="Singh A."/>
            <person name="Wilkins M.J."/>
            <person name="Karaoz U."/>
            <person name="Brodie E.L."/>
            <person name="Williams K.H."/>
            <person name="Hubbard S.S."/>
            <person name="Banfield J.F."/>
        </authorList>
    </citation>
    <scope>NUCLEOTIDE SEQUENCE [LARGE SCALE GENOMIC DNA]</scope>
</reference>
<evidence type="ECO:0000313" key="2">
    <source>
        <dbReference type="EMBL" id="OGI67950.1"/>
    </source>
</evidence>
<gene>
    <name evidence="2" type="ORF">A2738_03835</name>
</gene>
<sequence length="311" mass="35644">MFSRIKNFPHQFFFTGVSKFHIFWRGFQLLFYEIFGKKQIVSNVNGFSMLLDLQTPGISKALFVYGTREILDTQIVQEVMRDNMDVIEVGGNIGYYTLLEANGSAGTIYVFEPDPRNKPILEKNIRMNNLQDRIKLYPWAVGDKSGNQQFYLGRKSNLSSTQPRFGTTTGGQLEVKSIKLDDFKPAYAASFLRMDIEGAEDSVIRGMEKILLQGKPFAFLIELHPTLYKTLNIPFVETLRHLKDIGFICRYAISAGVIEHPLLISKGYKPIRGVQETEKGHGLYEHIKMDDLIEMMDEKKKIVRSVLLVRE</sequence>
<dbReference type="Proteomes" id="UP000178235">
    <property type="component" value="Unassembled WGS sequence"/>
</dbReference>
<feature type="domain" description="Methyltransferase FkbM" evidence="1">
    <location>
        <begin position="88"/>
        <end position="247"/>
    </location>
</feature>
<accession>A0A1F6VEA1</accession>
<comment type="caution">
    <text evidence="2">The sequence shown here is derived from an EMBL/GenBank/DDBJ whole genome shotgun (WGS) entry which is preliminary data.</text>
</comment>
<dbReference type="Pfam" id="PF05050">
    <property type="entry name" value="Methyltransf_21"/>
    <property type="match status" value="1"/>
</dbReference>
<dbReference type="InterPro" id="IPR006342">
    <property type="entry name" value="FkbM_mtfrase"/>
</dbReference>
<evidence type="ECO:0000313" key="3">
    <source>
        <dbReference type="Proteomes" id="UP000178235"/>
    </source>
</evidence>
<dbReference type="Gene3D" id="3.40.50.150">
    <property type="entry name" value="Vaccinia Virus protein VP39"/>
    <property type="match status" value="1"/>
</dbReference>
<dbReference type="PANTHER" id="PTHR34203">
    <property type="entry name" value="METHYLTRANSFERASE, FKBM FAMILY PROTEIN"/>
    <property type="match status" value="1"/>
</dbReference>
<dbReference type="AlphaFoldDB" id="A0A1F6VEA1"/>
<dbReference type="EMBL" id="MFTS01000007">
    <property type="protein sequence ID" value="OGI67950.1"/>
    <property type="molecule type" value="Genomic_DNA"/>
</dbReference>
<dbReference type="InterPro" id="IPR052514">
    <property type="entry name" value="SAM-dependent_MTase"/>
</dbReference>